<name>A6NRN0_9FIRM</name>
<dbReference type="Pfam" id="PF14310">
    <property type="entry name" value="Fn3-like"/>
    <property type="match status" value="1"/>
</dbReference>
<dbReference type="PRINTS" id="PR00133">
    <property type="entry name" value="GLHYDRLASE3"/>
</dbReference>
<dbReference type="InterPro" id="IPR026891">
    <property type="entry name" value="Fn3-like"/>
</dbReference>
<evidence type="ECO:0000259" key="5">
    <source>
        <dbReference type="SMART" id="SM01217"/>
    </source>
</evidence>
<feature type="region of interest" description="Disordered" evidence="3">
    <location>
        <begin position="962"/>
        <end position="983"/>
    </location>
</feature>
<reference evidence="6 7" key="1">
    <citation type="submission" date="2007-04" db="EMBL/GenBank/DDBJ databases">
        <authorList>
            <person name="Fulton L."/>
            <person name="Clifton S."/>
            <person name="Fulton B."/>
            <person name="Xu J."/>
            <person name="Minx P."/>
            <person name="Pepin K.H."/>
            <person name="Johnson M."/>
            <person name="Thiruvilangam P."/>
            <person name="Bhonagiri V."/>
            <person name="Nash W.E."/>
            <person name="Mardis E.R."/>
            <person name="Wilson R.K."/>
        </authorList>
    </citation>
    <scope>NUCLEOTIDE SEQUENCE [LARGE SCALE GENOMIC DNA]</scope>
    <source>
        <strain evidence="6 7">ATCC 29799</strain>
    </source>
</reference>
<dbReference type="SUPFAM" id="SSF51445">
    <property type="entry name" value="(Trans)glycosidases"/>
    <property type="match status" value="1"/>
</dbReference>
<reference evidence="6 7" key="2">
    <citation type="submission" date="2007-06" db="EMBL/GenBank/DDBJ databases">
        <title>Draft genome sequence of Pseudoflavonifractor capillosus ATCC 29799.</title>
        <authorList>
            <person name="Sudarsanam P."/>
            <person name="Ley R."/>
            <person name="Guruge J."/>
            <person name="Turnbaugh P.J."/>
            <person name="Mahowald M."/>
            <person name="Liep D."/>
            <person name="Gordon J."/>
        </authorList>
    </citation>
    <scope>NUCLEOTIDE SEQUENCE [LARGE SCALE GENOMIC DNA]</scope>
    <source>
        <strain evidence="6 7">ATCC 29799</strain>
    </source>
</reference>
<feature type="compositionally biased region" description="Polar residues" evidence="3">
    <location>
        <begin position="963"/>
        <end position="983"/>
    </location>
</feature>
<dbReference type="InterPro" id="IPR017853">
    <property type="entry name" value="GH"/>
</dbReference>
<dbReference type="InterPro" id="IPR002772">
    <property type="entry name" value="Glyco_hydro_3_C"/>
</dbReference>
<dbReference type="SUPFAM" id="SSF52279">
    <property type="entry name" value="Beta-D-glucan exohydrolase, C-terminal domain"/>
    <property type="match status" value="1"/>
</dbReference>
<dbReference type="Gene3D" id="3.20.20.300">
    <property type="entry name" value="Glycoside hydrolase, family 3, N-terminal domain"/>
    <property type="match status" value="1"/>
</dbReference>
<keyword evidence="4" id="KW-0812">Transmembrane</keyword>
<accession>A6NRN0</accession>
<dbReference type="Pfam" id="PF01915">
    <property type="entry name" value="Glyco_hydro_3_C"/>
    <property type="match status" value="1"/>
</dbReference>
<evidence type="ECO:0000313" key="7">
    <source>
        <dbReference type="Proteomes" id="UP000003639"/>
    </source>
</evidence>
<dbReference type="Proteomes" id="UP000003639">
    <property type="component" value="Unassembled WGS sequence"/>
</dbReference>
<dbReference type="SMART" id="SM01217">
    <property type="entry name" value="Fn3_like"/>
    <property type="match status" value="1"/>
</dbReference>
<comment type="similarity">
    <text evidence="1">Belongs to the glycosyl hydrolase 3 family.</text>
</comment>
<protein>
    <submittedName>
        <fullName evidence="6">Glycosyl hydrolase family 3 N-terminal domain protein</fullName>
    </submittedName>
</protein>
<evidence type="ECO:0000256" key="1">
    <source>
        <dbReference type="ARBA" id="ARBA00005336"/>
    </source>
</evidence>
<dbReference type="EMBL" id="AAXG02000006">
    <property type="protein sequence ID" value="EDN01289.1"/>
    <property type="molecule type" value="Genomic_DNA"/>
</dbReference>
<sequence length="1382" mass="147059">MGMKKATVFFIFDFVPGQNKRRRSMDMKEKNTASPRPAGKLPVILVSVLVVIALIVNVVCIQLYPAINAFMAANLNSRLTGGNVTAEQLTPEEAKEASLLMAQELEAEGLVLLENKDGALPLEQGAKVNLFGYASISPLYGGTGSGSSDTSSNVDLIQGLTNAGFTVNEELANFYRNSGVSRPEQGGYTGSNFTPAEVPASQYTDEVLQQARDFSDVAVVMLSRIGGEGGDLPADMYEAGYSDTDDGRSYLSLTQDEEDLLELVKSQGYETVVVLINSSHAMELGFLEDDGIDAALWIGGPGSTGMNAVGEALSGVVNPSGRLTDTYAYDISSSPAYWNAGDFTYSNLERNYVEYAEGIYVGYRFYETRWIDNETGLCDEEAYQAAVQYPFGYGLSYTTFTQEIEDYSDADGTISMTVKVTNTGSVPGKDVVQVYYTAPYTVGGIEKAHVVLAGFDKTELLQPGDSQSVTITFTAEDMASYDYQTNGCYVLESGTYQIKLMSNAHQVIDQREYTVASTTVYDESNPRSTDVTAAVNRFDDVTNGQITQYVSRADWEGTLPTARTDGKTASDEVVAAFTNAPVYENNPDDQPITFANHGLTLEDLSGKDYDDPMWEQLLEQLSVEDMTNMISNGGWSTPEVTSVGKPATNDLDGPAGINSLVSNLRGVSFPSQVVIGSTWNQTLVEEFGRTFGAEAVANHVVGLYAPGANIHRTPLSGRNFEYYSEDSLLSGKLAAATIRGAASQGVYCYVKHFAVNDQESNRLSISVWTNEQAMREIYLRAFEIAVKEGGTTAIMSSYNYLGTVWAGANPALLTNVLRDEWGFQGVVVTDSAMGNTGWMDVNLAIRAGGDMMLCLMGVTLDSSSNTAQQAMRTACHNILYTQANSAAVAAAADTSPYWLVLLVVLDTAVLSAALFVFLNRSKWKDSVKLPARIGIVVVIALVLALIFWAAFFRTGGVAAADGDQQSPAPTASEAVQPTESAQPGSDAYLTLTGTGDGWLVCNVVLLNDNTFTVSFDYNAENSGIQTDSGTWVLNDDGSIALTGDTRSFTATTTDGTNYTMDVENVETSIVCTVTGAVSGGSSAPSDGSYLTLTGTGDGWLVCNVVLMSDNTFTVSFDYNAENSGIQTDSGTWALNDDGSIALTGDTRSFTATTADGTNYTMDVENVETSIVCTVSGAVSGGSSAPSDGSYLTLTGTGDGWLVCNVVLMPDNTFTVSFDYNAENSGIQTDSGTWVLNDDGSIALTGDTRSFTATTTDGTNYTMDVENVETGIVCTVSGAVSGGSSAPSDGSYLTLTGTGDGWLVCNVVLMPDNTFTVAFDYNAENSGIQTDSGTWALNDDGSIALTGDTRSFTATTSDGTNYTMDVENLQTGIVCTVSGTANT</sequence>
<feature type="transmembrane region" description="Helical" evidence="4">
    <location>
        <begin position="43"/>
        <end position="64"/>
    </location>
</feature>
<dbReference type="GO" id="GO:0005975">
    <property type="term" value="P:carbohydrate metabolic process"/>
    <property type="evidence" value="ECO:0007669"/>
    <property type="project" value="InterPro"/>
</dbReference>
<dbReference type="STRING" id="411467.BACCAP_00857"/>
<dbReference type="Gene3D" id="3.40.50.1700">
    <property type="entry name" value="Glycoside hydrolase family 3 C-terminal domain"/>
    <property type="match status" value="1"/>
</dbReference>
<dbReference type="InterPro" id="IPR001764">
    <property type="entry name" value="Glyco_hydro_3_N"/>
</dbReference>
<dbReference type="OrthoDB" id="98455at2"/>
<dbReference type="eggNOG" id="COG1472">
    <property type="taxonomic scope" value="Bacteria"/>
</dbReference>
<keyword evidence="2 6" id="KW-0378">Hydrolase</keyword>
<evidence type="ECO:0000256" key="3">
    <source>
        <dbReference type="SAM" id="MobiDB-lite"/>
    </source>
</evidence>
<comment type="caution">
    <text evidence="6">The sequence shown here is derived from an EMBL/GenBank/DDBJ whole genome shotgun (WGS) entry which is preliminary data.</text>
</comment>
<gene>
    <name evidence="6" type="ORF">BACCAP_00857</name>
</gene>
<evidence type="ECO:0000313" key="6">
    <source>
        <dbReference type="EMBL" id="EDN01289.1"/>
    </source>
</evidence>
<feature type="transmembrane region" description="Helical" evidence="4">
    <location>
        <begin position="897"/>
        <end position="917"/>
    </location>
</feature>
<dbReference type="InterPro" id="IPR036881">
    <property type="entry name" value="Glyco_hydro_3_C_sf"/>
</dbReference>
<evidence type="ECO:0000256" key="2">
    <source>
        <dbReference type="ARBA" id="ARBA00022801"/>
    </source>
</evidence>
<dbReference type="InterPro" id="IPR036962">
    <property type="entry name" value="Glyco_hydro_3_N_sf"/>
</dbReference>
<dbReference type="InterPro" id="IPR013783">
    <property type="entry name" value="Ig-like_fold"/>
</dbReference>
<dbReference type="CAZy" id="GH3">
    <property type="family name" value="Glycoside Hydrolase Family 3"/>
</dbReference>
<dbReference type="InterPro" id="IPR050288">
    <property type="entry name" value="Cellulose_deg_GH3"/>
</dbReference>
<keyword evidence="4" id="KW-0472">Membrane</keyword>
<organism evidence="6 7">
    <name type="scientific">Pseudoflavonifractor capillosus ATCC 29799</name>
    <dbReference type="NCBI Taxonomy" id="411467"/>
    <lineage>
        <taxon>Bacteria</taxon>
        <taxon>Bacillati</taxon>
        <taxon>Bacillota</taxon>
        <taxon>Clostridia</taxon>
        <taxon>Eubacteriales</taxon>
        <taxon>Oscillospiraceae</taxon>
        <taxon>Pseudoflavonifractor</taxon>
    </lineage>
</organism>
<dbReference type="Gene3D" id="2.60.40.10">
    <property type="entry name" value="Immunoglobulins"/>
    <property type="match status" value="1"/>
</dbReference>
<proteinExistence type="inferred from homology"/>
<dbReference type="PANTHER" id="PTHR42715">
    <property type="entry name" value="BETA-GLUCOSIDASE"/>
    <property type="match status" value="1"/>
</dbReference>
<dbReference type="GO" id="GO:0004553">
    <property type="term" value="F:hydrolase activity, hydrolyzing O-glycosyl compounds"/>
    <property type="evidence" value="ECO:0007669"/>
    <property type="project" value="InterPro"/>
</dbReference>
<dbReference type="PANTHER" id="PTHR42715:SF10">
    <property type="entry name" value="BETA-GLUCOSIDASE"/>
    <property type="match status" value="1"/>
</dbReference>
<keyword evidence="7" id="KW-1185">Reference proteome</keyword>
<evidence type="ECO:0000256" key="4">
    <source>
        <dbReference type="SAM" id="Phobius"/>
    </source>
</evidence>
<keyword evidence="4" id="KW-1133">Transmembrane helix</keyword>
<dbReference type="Pfam" id="PF00933">
    <property type="entry name" value="Glyco_hydro_3"/>
    <property type="match status" value="1"/>
</dbReference>
<feature type="domain" description="Fibronectin type III-like" evidence="5">
    <location>
        <begin position="430"/>
        <end position="504"/>
    </location>
</feature>
<feature type="transmembrane region" description="Helical" evidence="4">
    <location>
        <begin position="929"/>
        <end position="951"/>
    </location>
</feature>